<dbReference type="GO" id="GO:0032259">
    <property type="term" value="P:methylation"/>
    <property type="evidence" value="ECO:0007669"/>
    <property type="project" value="UniProtKB-KW"/>
</dbReference>
<dbReference type="GO" id="GO:0008757">
    <property type="term" value="F:S-adenosylmethionine-dependent methyltransferase activity"/>
    <property type="evidence" value="ECO:0007669"/>
    <property type="project" value="InterPro"/>
</dbReference>
<dbReference type="InterPro" id="IPR050447">
    <property type="entry name" value="Erg6_SMT_methyltransf"/>
</dbReference>
<sequence>MTKQYDNSLLNYLIRQCKDPSGIVGSKMTAIWNNTFRNMTHWGIQKIQFSSNDYILDIGCGGGATVNEFAEFISENGKVYGIDISTVAVRNSQKKNRIHIQRNKVEILQSSVEKLPFSADMFDKIFAVQTHIYWRNIEQGLSEILRILKPNGDFYIICEKDKIAYHLQNYENSFKMVELLKQTGFSAVDYNENRNWIEYICVK</sequence>
<proteinExistence type="predicted"/>
<keyword evidence="1 3" id="KW-0808">Transferase</keyword>
<name>A0A4R1R0X1_9FIRM</name>
<dbReference type="AlphaFoldDB" id="A0A4R1R0X1"/>
<dbReference type="Pfam" id="PF08241">
    <property type="entry name" value="Methyltransf_11"/>
    <property type="match status" value="1"/>
</dbReference>
<dbReference type="SUPFAM" id="SSF53335">
    <property type="entry name" value="S-adenosyl-L-methionine-dependent methyltransferases"/>
    <property type="match status" value="1"/>
</dbReference>
<protein>
    <submittedName>
        <fullName evidence="3">Methyltransferase family protein</fullName>
    </submittedName>
</protein>
<gene>
    <name evidence="3" type="ORF">EDD76_105127</name>
</gene>
<comment type="caution">
    <text evidence="3">The sequence shown here is derived from an EMBL/GenBank/DDBJ whole genome shotgun (WGS) entry which is preliminary data.</text>
</comment>
<keyword evidence="4" id="KW-1185">Reference proteome</keyword>
<evidence type="ECO:0000259" key="2">
    <source>
        <dbReference type="Pfam" id="PF08241"/>
    </source>
</evidence>
<dbReference type="CDD" id="cd02440">
    <property type="entry name" value="AdoMet_MTases"/>
    <property type="match status" value="1"/>
</dbReference>
<feature type="domain" description="Methyltransferase type 11" evidence="2">
    <location>
        <begin position="56"/>
        <end position="156"/>
    </location>
</feature>
<keyword evidence="3" id="KW-0489">Methyltransferase</keyword>
<dbReference type="PANTHER" id="PTHR44068:SF11">
    <property type="entry name" value="GERANYL DIPHOSPHATE 2-C-METHYLTRANSFERASE"/>
    <property type="match status" value="1"/>
</dbReference>
<dbReference type="InterPro" id="IPR013216">
    <property type="entry name" value="Methyltransf_11"/>
</dbReference>
<accession>A0A4R1R0X1</accession>
<dbReference type="InterPro" id="IPR029063">
    <property type="entry name" value="SAM-dependent_MTases_sf"/>
</dbReference>
<evidence type="ECO:0000313" key="3">
    <source>
        <dbReference type="EMBL" id="TCL58954.1"/>
    </source>
</evidence>
<organism evidence="3 4">
    <name type="scientific">Kineothrix alysoides</name>
    <dbReference type="NCBI Taxonomy" id="1469948"/>
    <lineage>
        <taxon>Bacteria</taxon>
        <taxon>Bacillati</taxon>
        <taxon>Bacillota</taxon>
        <taxon>Clostridia</taxon>
        <taxon>Lachnospirales</taxon>
        <taxon>Lachnospiraceae</taxon>
        <taxon>Kineothrix</taxon>
    </lineage>
</organism>
<evidence type="ECO:0000313" key="4">
    <source>
        <dbReference type="Proteomes" id="UP000295718"/>
    </source>
</evidence>
<dbReference type="Gene3D" id="3.40.50.150">
    <property type="entry name" value="Vaccinia Virus protein VP39"/>
    <property type="match status" value="1"/>
</dbReference>
<dbReference type="EMBL" id="SLUO01000005">
    <property type="protein sequence ID" value="TCL58954.1"/>
    <property type="molecule type" value="Genomic_DNA"/>
</dbReference>
<reference evidence="3 4" key="1">
    <citation type="submission" date="2019-03" db="EMBL/GenBank/DDBJ databases">
        <title>Genomic Encyclopedia of Type Strains, Phase IV (KMG-IV): sequencing the most valuable type-strain genomes for metagenomic binning, comparative biology and taxonomic classification.</title>
        <authorList>
            <person name="Goeker M."/>
        </authorList>
    </citation>
    <scope>NUCLEOTIDE SEQUENCE [LARGE SCALE GENOMIC DNA]</scope>
    <source>
        <strain evidence="3 4">DSM 100556</strain>
    </source>
</reference>
<dbReference type="STRING" id="1469948.GCA_000732725_01832"/>
<dbReference type="PANTHER" id="PTHR44068">
    <property type="entry name" value="ZGC:194242"/>
    <property type="match status" value="1"/>
</dbReference>
<dbReference type="OrthoDB" id="9772751at2"/>
<dbReference type="Proteomes" id="UP000295718">
    <property type="component" value="Unassembled WGS sequence"/>
</dbReference>
<dbReference type="RefSeq" id="WP_031390532.1">
    <property type="nucleotide sequence ID" value="NZ_JPNB01000001.1"/>
</dbReference>
<evidence type="ECO:0000256" key="1">
    <source>
        <dbReference type="ARBA" id="ARBA00022679"/>
    </source>
</evidence>